<reference evidence="4" key="2">
    <citation type="submission" date="2022-10" db="EMBL/GenBank/DDBJ databases">
        <authorList>
            <consortium name="ENA_rothamsted_submissions"/>
            <consortium name="culmorum"/>
            <person name="King R."/>
        </authorList>
    </citation>
    <scope>NUCLEOTIDE SEQUENCE</scope>
</reference>
<dbReference type="FunFam" id="1.10.472.80:FF:000015">
    <property type="entry name" value="TBC domain-containing protein kinase-like protein"/>
    <property type="match status" value="1"/>
</dbReference>
<dbReference type="Gene3D" id="1.10.472.80">
    <property type="entry name" value="Ypt/Rab-GAP domain of gyp1p, domain 3"/>
    <property type="match status" value="1"/>
</dbReference>
<protein>
    <recommendedName>
        <fullName evidence="6">TBC domain-containing protein kinase-like protein</fullName>
    </recommendedName>
</protein>
<dbReference type="OrthoDB" id="1668230at2759"/>
<organism evidence="4 5">
    <name type="scientific">Diatraea saccharalis</name>
    <name type="common">sugarcane borer</name>
    <dbReference type="NCBI Taxonomy" id="40085"/>
    <lineage>
        <taxon>Eukaryota</taxon>
        <taxon>Metazoa</taxon>
        <taxon>Ecdysozoa</taxon>
        <taxon>Arthropoda</taxon>
        <taxon>Hexapoda</taxon>
        <taxon>Insecta</taxon>
        <taxon>Pterygota</taxon>
        <taxon>Neoptera</taxon>
        <taxon>Endopterygota</taxon>
        <taxon>Lepidoptera</taxon>
        <taxon>Glossata</taxon>
        <taxon>Ditrysia</taxon>
        <taxon>Pyraloidea</taxon>
        <taxon>Crambidae</taxon>
        <taxon>Crambinae</taxon>
        <taxon>Diatraea</taxon>
    </lineage>
</organism>
<feature type="domain" description="Rab-GAP TBC" evidence="2">
    <location>
        <begin position="407"/>
        <end position="592"/>
    </location>
</feature>
<evidence type="ECO:0000259" key="1">
    <source>
        <dbReference type="PROSITE" id="PS50011"/>
    </source>
</evidence>
<dbReference type="SUPFAM" id="SSF52821">
    <property type="entry name" value="Rhodanese/Cell cycle control phosphatase"/>
    <property type="match status" value="1"/>
</dbReference>
<gene>
    <name evidence="4" type="ORF">DIATSA_LOCUS9423</name>
</gene>
<dbReference type="Gene3D" id="1.10.8.270">
    <property type="entry name" value="putative rabgap domain of human tbc1 domain family member 14 like domains"/>
    <property type="match status" value="1"/>
</dbReference>
<dbReference type="InterPro" id="IPR000195">
    <property type="entry name" value="Rab-GAP-TBC_dom"/>
</dbReference>
<evidence type="ECO:0000259" key="2">
    <source>
        <dbReference type="PROSITE" id="PS50086"/>
    </source>
</evidence>
<proteinExistence type="predicted"/>
<sequence>MREDNDDYKFAACTFFAKDHPGETCGSNGLPLTPSSVTIIGQAQRLLILKHPNLCTYLDIIRCKHERIIVVAEVIGKSLKETKSKFSFEEIVNIGLQIANALNFLHKLDITHRTLSDDNILIDSNGQVKLFNYGMNYMTKEGNEVAFPIGIPRYFSPETILSGGGPSADVWSFGIILLELCIGKLWQNLKPGPILRRILTLVHAGNAAERIARENDYYDIYKQVPDYLKNIIEKCLKIYPSERATFEELVSELSCLNTKTHVEIKRVRGLMGCDLHVLYHLWQLAGGDVQAELKKNCLIKNSPPILSMPIAILLDGCTIGGKTGALFDRRIAKYSLDLLKLRLSHISPHDFYPLMHEKRKVYDAVTLPKIIRERDTEYQFYRLLWFQRLLKGYPHTAAYIRAEAEVDIPPLLRGDVWAALLGVCGDIESQYERIDKETPTPTDKQIDVDIPRCHQYCLLLCGEAGHRALKRLLKAWLLTNPQYVYWQGLDSLTAPFLFLNFCNEARAFACLQAFVPKFLHNFFLKDNSSVIKEYLAKFWQMAAFHEPELATHLHEINFVPELFAIPWFLTMFSHVFPLHKILHLWDALLVEGPSLPLFMGVGILRQLRDTLLSSGFNECILLSSDLPEIDIGECVKESINMCRSSPRSISYRRYTNEPAVKEPADDVVIPMETLFSEICPRISLSDFFSLVCQDKCCVIDIRSNLLYEKSCIEGSINVPYSGVQLGQHELRALGLRPQRVISEAVKQKKTVVVASAEDETAQLCEFFLGGFSLLASRRRSTSRPDMEGYFDNDLKDVFEADIDPVSRPCLIDIRYRLQVMSSYLTLGMIKMLFPLPREIAR</sequence>
<dbReference type="GO" id="GO:0005096">
    <property type="term" value="F:GTPase activator activity"/>
    <property type="evidence" value="ECO:0007669"/>
    <property type="project" value="TreeGrafter"/>
</dbReference>
<dbReference type="InterPro" id="IPR035969">
    <property type="entry name" value="Rab-GAP_TBC_sf"/>
</dbReference>
<dbReference type="SMART" id="SM00164">
    <property type="entry name" value="TBC"/>
    <property type="match status" value="1"/>
</dbReference>
<dbReference type="Pfam" id="PF00069">
    <property type="entry name" value="Pkinase"/>
    <property type="match status" value="1"/>
</dbReference>
<accession>A0A9N9WHD0</accession>
<dbReference type="InterPro" id="IPR050302">
    <property type="entry name" value="Rab_GAP_TBC_domain"/>
</dbReference>
<dbReference type="InterPro" id="IPR011009">
    <property type="entry name" value="Kinase-like_dom_sf"/>
</dbReference>
<dbReference type="GO" id="GO:0004672">
    <property type="term" value="F:protein kinase activity"/>
    <property type="evidence" value="ECO:0007669"/>
    <property type="project" value="InterPro"/>
</dbReference>
<dbReference type="AlphaFoldDB" id="A0A9N9WHD0"/>
<evidence type="ECO:0000313" key="5">
    <source>
        <dbReference type="Proteomes" id="UP001153714"/>
    </source>
</evidence>
<evidence type="ECO:0000259" key="3">
    <source>
        <dbReference type="PROSITE" id="PS50206"/>
    </source>
</evidence>
<dbReference type="Gene3D" id="1.10.510.10">
    <property type="entry name" value="Transferase(Phosphotransferase) domain 1"/>
    <property type="match status" value="1"/>
</dbReference>
<dbReference type="EMBL" id="OU893335">
    <property type="protein sequence ID" value="CAG9791834.1"/>
    <property type="molecule type" value="Genomic_DNA"/>
</dbReference>
<dbReference type="FunFam" id="1.10.8.270:FF:000044">
    <property type="entry name" value="TBC Kinase homolog"/>
    <property type="match status" value="1"/>
</dbReference>
<dbReference type="SUPFAM" id="SSF47923">
    <property type="entry name" value="Ypt/Rab-GAP domain of gyp1p"/>
    <property type="match status" value="2"/>
</dbReference>
<keyword evidence="5" id="KW-1185">Reference proteome</keyword>
<feature type="domain" description="Protein kinase" evidence="1">
    <location>
        <begin position="1"/>
        <end position="264"/>
    </location>
</feature>
<dbReference type="Pfam" id="PF00566">
    <property type="entry name" value="RabGAP-TBC"/>
    <property type="match status" value="1"/>
</dbReference>
<dbReference type="InterPro" id="IPR036873">
    <property type="entry name" value="Rhodanese-like_dom_sf"/>
</dbReference>
<dbReference type="GO" id="GO:0031267">
    <property type="term" value="F:small GTPase binding"/>
    <property type="evidence" value="ECO:0007669"/>
    <property type="project" value="TreeGrafter"/>
</dbReference>
<dbReference type="PROSITE" id="PS50206">
    <property type="entry name" value="RHODANESE_3"/>
    <property type="match status" value="1"/>
</dbReference>
<dbReference type="InterPro" id="IPR000719">
    <property type="entry name" value="Prot_kinase_dom"/>
</dbReference>
<dbReference type="InterPro" id="IPR001763">
    <property type="entry name" value="Rhodanese-like_dom"/>
</dbReference>
<dbReference type="PANTHER" id="PTHR47219:SF9">
    <property type="entry name" value="GTPASE ACTIVATING PROTEIN AND CENTROSOME-ASSOCIATED, ISOFORM B"/>
    <property type="match status" value="1"/>
</dbReference>
<name>A0A9N9WHD0_9NEOP</name>
<dbReference type="PROSITE" id="PS50011">
    <property type="entry name" value="PROTEIN_KINASE_DOM"/>
    <property type="match status" value="1"/>
</dbReference>
<dbReference type="PANTHER" id="PTHR47219">
    <property type="entry name" value="RAB GTPASE-ACTIVATING PROTEIN 1-LIKE"/>
    <property type="match status" value="1"/>
</dbReference>
<feature type="domain" description="Rhodanese" evidence="3">
    <location>
        <begin position="692"/>
        <end position="721"/>
    </location>
</feature>
<evidence type="ECO:0000313" key="4">
    <source>
        <dbReference type="EMBL" id="CAG9791834.1"/>
    </source>
</evidence>
<dbReference type="GO" id="GO:0005524">
    <property type="term" value="F:ATP binding"/>
    <property type="evidence" value="ECO:0007669"/>
    <property type="project" value="InterPro"/>
</dbReference>
<reference evidence="4" key="1">
    <citation type="submission" date="2021-12" db="EMBL/GenBank/DDBJ databases">
        <authorList>
            <person name="King R."/>
        </authorList>
    </citation>
    <scope>NUCLEOTIDE SEQUENCE</scope>
</reference>
<dbReference type="Proteomes" id="UP001153714">
    <property type="component" value="Chromosome 4"/>
</dbReference>
<evidence type="ECO:0008006" key="6">
    <source>
        <dbReference type="Google" id="ProtNLM"/>
    </source>
</evidence>
<dbReference type="PROSITE" id="PS50086">
    <property type="entry name" value="TBC_RABGAP"/>
    <property type="match status" value="1"/>
</dbReference>
<dbReference type="SUPFAM" id="SSF56112">
    <property type="entry name" value="Protein kinase-like (PK-like)"/>
    <property type="match status" value="1"/>
</dbReference>